<organism evidence="2 3">
    <name type="scientific">Lactuca saligna</name>
    <name type="common">Willowleaf lettuce</name>
    <dbReference type="NCBI Taxonomy" id="75948"/>
    <lineage>
        <taxon>Eukaryota</taxon>
        <taxon>Viridiplantae</taxon>
        <taxon>Streptophyta</taxon>
        <taxon>Embryophyta</taxon>
        <taxon>Tracheophyta</taxon>
        <taxon>Spermatophyta</taxon>
        <taxon>Magnoliopsida</taxon>
        <taxon>eudicotyledons</taxon>
        <taxon>Gunneridae</taxon>
        <taxon>Pentapetalae</taxon>
        <taxon>asterids</taxon>
        <taxon>campanulids</taxon>
        <taxon>Asterales</taxon>
        <taxon>Asteraceae</taxon>
        <taxon>Cichorioideae</taxon>
        <taxon>Cichorieae</taxon>
        <taxon>Lactucinae</taxon>
        <taxon>Lactuca</taxon>
    </lineage>
</organism>
<evidence type="ECO:0000313" key="2">
    <source>
        <dbReference type="EMBL" id="CAI9282737.1"/>
    </source>
</evidence>
<dbReference type="Proteomes" id="UP001177003">
    <property type="component" value="Chromosome 4"/>
</dbReference>
<sequence length="138" mass="15692">MCKMTDQHGGEVSTDIGGQWNSDTRSLPLHEDLELSRSRKEWISTTVPLAALADWKYEKGGGGRKVTCGRWQLQDKLGLGLRHRLKTPSRRPSSKRLLITTIILITDDHHHLSVLPVADHHHHFHHRRPPPSSCRSGY</sequence>
<dbReference type="EMBL" id="OX465080">
    <property type="protein sequence ID" value="CAI9282737.1"/>
    <property type="molecule type" value="Genomic_DNA"/>
</dbReference>
<keyword evidence="3" id="KW-1185">Reference proteome</keyword>
<accession>A0AA35YZG2</accession>
<feature type="region of interest" description="Disordered" evidence="1">
    <location>
        <begin position="1"/>
        <end position="20"/>
    </location>
</feature>
<reference evidence="2" key="1">
    <citation type="submission" date="2023-04" db="EMBL/GenBank/DDBJ databases">
        <authorList>
            <person name="Vijverberg K."/>
            <person name="Xiong W."/>
            <person name="Schranz E."/>
        </authorList>
    </citation>
    <scope>NUCLEOTIDE SEQUENCE</scope>
</reference>
<proteinExistence type="predicted"/>
<evidence type="ECO:0000313" key="3">
    <source>
        <dbReference type="Proteomes" id="UP001177003"/>
    </source>
</evidence>
<evidence type="ECO:0000256" key="1">
    <source>
        <dbReference type="SAM" id="MobiDB-lite"/>
    </source>
</evidence>
<protein>
    <submittedName>
        <fullName evidence="2">Uncharacterized protein</fullName>
    </submittedName>
</protein>
<dbReference type="AlphaFoldDB" id="A0AA35YZG2"/>
<name>A0AA35YZG2_LACSI</name>
<gene>
    <name evidence="2" type="ORF">LSALG_LOCUS22362</name>
</gene>